<dbReference type="InterPro" id="IPR007630">
    <property type="entry name" value="RNA_pol_sigma70_r4"/>
</dbReference>
<evidence type="ECO:0000259" key="6">
    <source>
        <dbReference type="Pfam" id="PF04545"/>
    </source>
</evidence>
<dbReference type="Gene3D" id="3.40.50.1360">
    <property type="match status" value="1"/>
</dbReference>
<evidence type="ECO:0000313" key="7">
    <source>
        <dbReference type="EMBL" id="SHE30567.1"/>
    </source>
</evidence>
<evidence type="ECO:0000256" key="3">
    <source>
        <dbReference type="ARBA" id="ARBA00023125"/>
    </source>
</evidence>
<dbReference type="GO" id="GO:0006352">
    <property type="term" value="P:DNA-templated transcription initiation"/>
    <property type="evidence" value="ECO:0007669"/>
    <property type="project" value="InterPro"/>
</dbReference>
<sequence>MKKSDLVKIARLYYEKKMTQQKIADIMNISRMAVSRSLSKCEEEGIVDIKINTLDSYMDMEDAIKRSYPLAEVHIVPFDDEINVLQRLLSEKAMDVLERHLKKGAKVGVGWGSTMRALKNYAGDNEMPCIEAQFVPLMGGYGNTDSEFHASQIAATLGKAYNGSFLQLHAPAIVGSSEIKKVLMEDAQIDLVFKSLKKLDMAVHSFGCLSAEDASVLSSGYFMESDIEELRRAKVECDIVSSIYLDRDGNEVDLEILTRTIGIASEDYKKIPIKIAVAGGNSKLPATKLVARSGLVDILVTDEKTGEHLVKNAK</sequence>
<dbReference type="SUPFAM" id="SSF100950">
    <property type="entry name" value="NagB/RpiA/CoA transferase-like"/>
    <property type="match status" value="1"/>
</dbReference>
<dbReference type="PANTHER" id="PTHR34294:SF1">
    <property type="entry name" value="TRANSCRIPTIONAL REGULATOR LSRR"/>
    <property type="match status" value="1"/>
</dbReference>
<keyword evidence="4" id="KW-0804">Transcription</keyword>
<dbReference type="GO" id="GO:0003700">
    <property type="term" value="F:DNA-binding transcription factor activity"/>
    <property type="evidence" value="ECO:0007669"/>
    <property type="project" value="InterPro"/>
</dbReference>
<dbReference type="Gene3D" id="1.10.10.60">
    <property type="entry name" value="Homeodomain-like"/>
    <property type="match status" value="1"/>
</dbReference>
<keyword evidence="3 7" id="KW-0238">DNA-binding</keyword>
<comment type="similarity">
    <text evidence="1">Belongs to the SorC transcriptional regulatory family.</text>
</comment>
<dbReference type="Pfam" id="PF04545">
    <property type="entry name" value="Sigma70_r4"/>
    <property type="match status" value="1"/>
</dbReference>
<evidence type="ECO:0000256" key="4">
    <source>
        <dbReference type="ARBA" id="ARBA00023163"/>
    </source>
</evidence>
<dbReference type="SUPFAM" id="SSF46785">
    <property type="entry name" value="Winged helix' DNA-binding domain"/>
    <property type="match status" value="1"/>
</dbReference>
<evidence type="ECO:0000256" key="2">
    <source>
        <dbReference type="ARBA" id="ARBA00023015"/>
    </source>
</evidence>
<dbReference type="OrthoDB" id="58802at2"/>
<evidence type="ECO:0000256" key="1">
    <source>
        <dbReference type="ARBA" id="ARBA00010466"/>
    </source>
</evidence>
<dbReference type="InterPro" id="IPR037171">
    <property type="entry name" value="NagB/RpiA_transferase-like"/>
</dbReference>
<protein>
    <submittedName>
        <fullName evidence="7">DNA-binding transcriptional regulator LsrR, DeoR family</fullName>
    </submittedName>
</protein>
<dbReference type="AlphaFoldDB" id="A0A1M4SEZ0"/>
<dbReference type="STRING" id="1120975.SAMN02746064_00231"/>
<dbReference type="GO" id="GO:0003677">
    <property type="term" value="F:DNA binding"/>
    <property type="evidence" value="ECO:0007669"/>
    <property type="project" value="UniProtKB-KW"/>
</dbReference>
<keyword evidence="8" id="KW-1185">Reference proteome</keyword>
<dbReference type="Proteomes" id="UP000184251">
    <property type="component" value="Unassembled WGS sequence"/>
</dbReference>
<dbReference type="PANTHER" id="PTHR34294">
    <property type="entry name" value="TRANSCRIPTIONAL REGULATOR-RELATED"/>
    <property type="match status" value="1"/>
</dbReference>
<keyword evidence="2" id="KW-0805">Transcription regulation</keyword>
<dbReference type="InterPro" id="IPR007324">
    <property type="entry name" value="Sugar-bd_dom_put"/>
</dbReference>
<proteinExistence type="inferred from homology"/>
<reference evidence="7 8" key="1">
    <citation type="submission" date="2016-11" db="EMBL/GenBank/DDBJ databases">
        <authorList>
            <person name="Jaros S."/>
            <person name="Januszkiewicz K."/>
            <person name="Wedrychowicz H."/>
        </authorList>
    </citation>
    <scope>NUCLEOTIDE SEQUENCE [LARGE SCALE GENOMIC DNA]</scope>
    <source>
        <strain evidence="7 8">DSM 14828</strain>
    </source>
</reference>
<dbReference type="InterPro" id="IPR051054">
    <property type="entry name" value="SorC_transcr_regulators"/>
</dbReference>
<gene>
    <name evidence="7" type="ORF">SAMN02746064_00231</name>
</gene>
<dbReference type="GO" id="GO:0030246">
    <property type="term" value="F:carbohydrate binding"/>
    <property type="evidence" value="ECO:0007669"/>
    <property type="project" value="InterPro"/>
</dbReference>
<feature type="domain" description="RNA polymerase sigma-70 region 4" evidence="6">
    <location>
        <begin position="11"/>
        <end position="40"/>
    </location>
</feature>
<dbReference type="Pfam" id="PF04198">
    <property type="entry name" value="Sugar-bind"/>
    <property type="match status" value="1"/>
</dbReference>
<dbReference type="RefSeq" id="WP_073269222.1">
    <property type="nucleotide sequence ID" value="NZ_FQTU01000001.1"/>
</dbReference>
<accession>A0A1M4SEZ0</accession>
<evidence type="ECO:0000313" key="8">
    <source>
        <dbReference type="Proteomes" id="UP000184251"/>
    </source>
</evidence>
<organism evidence="7 8">
    <name type="scientific">Alkalibacter saccharofermentans DSM 14828</name>
    <dbReference type="NCBI Taxonomy" id="1120975"/>
    <lineage>
        <taxon>Bacteria</taxon>
        <taxon>Bacillati</taxon>
        <taxon>Bacillota</taxon>
        <taxon>Clostridia</taxon>
        <taxon>Eubacteriales</taxon>
        <taxon>Eubacteriaceae</taxon>
        <taxon>Alkalibacter</taxon>
    </lineage>
</organism>
<evidence type="ECO:0000259" key="5">
    <source>
        <dbReference type="Pfam" id="PF04198"/>
    </source>
</evidence>
<name>A0A1M4SEZ0_9FIRM</name>
<feature type="domain" description="Sugar-binding" evidence="5">
    <location>
        <begin position="58"/>
        <end position="310"/>
    </location>
</feature>
<dbReference type="InterPro" id="IPR036390">
    <property type="entry name" value="WH_DNA-bd_sf"/>
</dbReference>
<dbReference type="EMBL" id="FQTU01000001">
    <property type="protein sequence ID" value="SHE30567.1"/>
    <property type="molecule type" value="Genomic_DNA"/>
</dbReference>